<evidence type="ECO:0000313" key="6">
    <source>
        <dbReference type="Proteomes" id="UP000191663"/>
    </source>
</evidence>
<dbReference type="Proteomes" id="UP000191663">
    <property type="component" value="Unassembled WGS sequence"/>
</dbReference>
<dbReference type="GO" id="GO:0015935">
    <property type="term" value="C:small ribosomal subunit"/>
    <property type="evidence" value="ECO:0007669"/>
    <property type="project" value="TreeGrafter"/>
</dbReference>
<dbReference type="GO" id="GO:0003735">
    <property type="term" value="F:structural constituent of ribosome"/>
    <property type="evidence" value="ECO:0007669"/>
    <property type="project" value="TreeGrafter"/>
</dbReference>
<accession>A0A1V4QEF9</accession>
<dbReference type="EMBL" id="MUKB01000083">
    <property type="protein sequence ID" value="OPX17743.1"/>
    <property type="molecule type" value="Genomic_DNA"/>
</dbReference>
<dbReference type="GO" id="GO:0006412">
    <property type="term" value="P:translation"/>
    <property type="evidence" value="ECO:0007669"/>
    <property type="project" value="InterPro"/>
</dbReference>
<dbReference type="GO" id="GO:0046872">
    <property type="term" value="F:metal ion binding"/>
    <property type="evidence" value="ECO:0007669"/>
    <property type="project" value="UniProtKB-KW"/>
</dbReference>
<protein>
    <recommendedName>
        <fullName evidence="7">Methyltransferase domain-containing protein</fullName>
    </recommendedName>
</protein>
<name>A0A1V4QEF9_UNCW3</name>
<organism evidence="5 6">
    <name type="scientific">candidate division WOR-3 bacterium 4484_100</name>
    <dbReference type="NCBI Taxonomy" id="1936077"/>
    <lineage>
        <taxon>Bacteria</taxon>
        <taxon>Bacteria division WOR-3</taxon>
    </lineage>
</organism>
<keyword evidence="3" id="KW-0408">Iron</keyword>
<evidence type="ECO:0000256" key="1">
    <source>
        <dbReference type="ARBA" id="ARBA00022723"/>
    </source>
</evidence>
<reference evidence="6" key="1">
    <citation type="submission" date="2017-01" db="EMBL/GenBank/DDBJ databases">
        <title>Novel pathways for hydrocarbon cycling and metabolic interdependencies in hydrothermal sediment communities.</title>
        <authorList>
            <person name="Dombrowski N."/>
            <person name="Seitz K."/>
            <person name="Teske A."/>
            <person name="Baker B."/>
        </authorList>
    </citation>
    <scope>NUCLEOTIDE SEQUENCE [LARGE SCALE GENOMIC DNA]</scope>
</reference>
<evidence type="ECO:0000256" key="3">
    <source>
        <dbReference type="ARBA" id="ARBA00023004"/>
    </source>
</evidence>
<sequence length="361" mass="42660">MVRFPQVVESAIIRVVRFSEQYKNIRSRLIKLSDHFSRFQKTDPRYRDAYTAYNFPVNLMKMMLLIKRLPLLHPEPFQKETIRVLDIGCGEGAGMFGLYFGVKDRKFNFTGIDSSKEALKRNGQFFRIFKQDNPDLRVSYSKKRLTLESLKRHKKRYNFVLFINTLAEIISPKRIGLEFVKSVLSLTAENGLVIIIEPALKSNTRRLMQLRESMVKNRLAHIVLPCRHHNSCPLLKIEREWCHFVIPWRPPEFIISINQGLNREIDRLKFSYLVISRSPSRYFGYTVISQLLKEKGRKKFFICTEKGRVEVFRLNRDTTSQNNEFDTINSGDLIEIDNFNLKRANLWRIEKETSVKVLQRF</sequence>
<dbReference type="PANTHER" id="PTHR13184:SF5">
    <property type="entry name" value="METHYLTRANSFERASE-LIKE PROTEIN 17, MITOCHONDRIAL"/>
    <property type="match status" value="1"/>
</dbReference>
<keyword evidence="4" id="KW-0411">Iron-sulfur</keyword>
<evidence type="ECO:0008006" key="7">
    <source>
        <dbReference type="Google" id="ProtNLM"/>
    </source>
</evidence>
<comment type="caution">
    <text evidence="5">The sequence shown here is derived from an EMBL/GenBank/DDBJ whole genome shotgun (WGS) entry which is preliminary data.</text>
</comment>
<dbReference type="Gene3D" id="3.40.50.150">
    <property type="entry name" value="Vaccinia Virus protein VP39"/>
    <property type="match status" value="1"/>
</dbReference>
<keyword evidence="2" id="KW-0809">Transit peptide</keyword>
<dbReference type="PANTHER" id="PTHR13184">
    <property type="entry name" value="37S RIBOSOMAL PROTEIN S22"/>
    <property type="match status" value="1"/>
</dbReference>
<evidence type="ECO:0000313" key="5">
    <source>
        <dbReference type="EMBL" id="OPX17743.1"/>
    </source>
</evidence>
<dbReference type="GO" id="GO:0051536">
    <property type="term" value="F:iron-sulfur cluster binding"/>
    <property type="evidence" value="ECO:0007669"/>
    <property type="project" value="UniProtKB-KW"/>
</dbReference>
<evidence type="ECO:0000256" key="2">
    <source>
        <dbReference type="ARBA" id="ARBA00022946"/>
    </source>
</evidence>
<dbReference type="InterPro" id="IPR015324">
    <property type="entry name" value="Ribosomal_Rsm22-like"/>
</dbReference>
<dbReference type="Pfam" id="PF09243">
    <property type="entry name" value="Rsm22"/>
    <property type="match status" value="1"/>
</dbReference>
<dbReference type="InterPro" id="IPR029063">
    <property type="entry name" value="SAM-dependent_MTases_sf"/>
</dbReference>
<dbReference type="GO" id="GO:0008168">
    <property type="term" value="F:methyltransferase activity"/>
    <property type="evidence" value="ECO:0007669"/>
    <property type="project" value="InterPro"/>
</dbReference>
<evidence type="ECO:0000256" key="4">
    <source>
        <dbReference type="ARBA" id="ARBA00023014"/>
    </source>
</evidence>
<gene>
    <name evidence="5" type="ORF">BXT86_04855</name>
</gene>
<dbReference type="SUPFAM" id="SSF53335">
    <property type="entry name" value="S-adenosyl-L-methionine-dependent methyltransferases"/>
    <property type="match status" value="1"/>
</dbReference>
<dbReference type="AlphaFoldDB" id="A0A1V4QEF9"/>
<dbReference type="CDD" id="cd02440">
    <property type="entry name" value="AdoMet_MTases"/>
    <property type="match status" value="1"/>
</dbReference>
<keyword evidence="1" id="KW-0479">Metal-binding</keyword>
<proteinExistence type="predicted"/>
<dbReference type="InterPro" id="IPR052571">
    <property type="entry name" value="Mt_RNA_Methyltransferase"/>
</dbReference>